<sequence>MGEVVFQKAQPLLVIAKKLKLWQTAAFIGSAGAAGDVACQVMEADDKLHWKWNMARTARIAGTGIFVLTPLSIGWNHAAERLFPGRHVKAMLGKLAVQLLCMPPMISIQFASMTLMEGKGWDAVDRKIRQDLLETTAAGACYWPFVGLLNSRFVPVTNRPVVGSFAGLFWNIYLSHKANESDLVVDVALTPEQEVLLAEHIVESPGGSAPQPAVAAAAATAAAVAAVAAPARPHRRRPLVSGAGTGGAIRIRSRGADASLLDKMEPAVTPSQQQAQQPMRFKLPSEGSEREGRGGAEPPQLQLRHHRILVSRKKTSIVAM</sequence>
<proteinExistence type="inferred from homology"/>
<dbReference type="EMBL" id="JAFCMP010000030">
    <property type="protein sequence ID" value="KAG5190695.1"/>
    <property type="molecule type" value="Genomic_DNA"/>
</dbReference>
<evidence type="ECO:0000256" key="7">
    <source>
        <dbReference type="SAM" id="MobiDB-lite"/>
    </source>
</evidence>
<comment type="similarity">
    <text evidence="2 6">Belongs to the peroxisomal membrane protein PXMP2/4 family.</text>
</comment>
<dbReference type="Pfam" id="PF04117">
    <property type="entry name" value="Mpv17_PMP22"/>
    <property type="match status" value="1"/>
</dbReference>
<dbReference type="GO" id="GO:0005737">
    <property type="term" value="C:cytoplasm"/>
    <property type="evidence" value="ECO:0007669"/>
    <property type="project" value="TreeGrafter"/>
</dbReference>
<dbReference type="Proteomes" id="UP000664859">
    <property type="component" value="Unassembled WGS sequence"/>
</dbReference>
<name>A0A835ZBN1_9STRA</name>
<protein>
    <submittedName>
        <fullName evidence="8">Uncharacterized protein</fullName>
    </submittedName>
</protein>
<keyword evidence="9" id="KW-1185">Reference proteome</keyword>
<evidence type="ECO:0000313" key="8">
    <source>
        <dbReference type="EMBL" id="KAG5190695.1"/>
    </source>
</evidence>
<dbReference type="OrthoDB" id="198500at2759"/>
<evidence type="ECO:0000256" key="1">
    <source>
        <dbReference type="ARBA" id="ARBA00004141"/>
    </source>
</evidence>
<evidence type="ECO:0000256" key="6">
    <source>
        <dbReference type="RuleBase" id="RU363053"/>
    </source>
</evidence>
<evidence type="ECO:0000313" key="9">
    <source>
        <dbReference type="Proteomes" id="UP000664859"/>
    </source>
</evidence>
<comment type="subcellular location">
    <subcellularLocation>
        <location evidence="1">Membrane</location>
        <topology evidence="1">Multi-pass membrane protein</topology>
    </subcellularLocation>
</comment>
<dbReference type="AlphaFoldDB" id="A0A835ZBN1"/>
<keyword evidence="3" id="KW-0812">Transmembrane</keyword>
<evidence type="ECO:0000256" key="2">
    <source>
        <dbReference type="ARBA" id="ARBA00006824"/>
    </source>
</evidence>
<reference evidence="8" key="1">
    <citation type="submission" date="2021-02" db="EMBL/GenBank/DDBJ databases">
        <title>First Annotated Genome of the Yellow-green Alga Tribonema minus.</title>
        <authorList>
            <person name="Mahan K.M."/>
        </authorList>
    </citation>
    <scope>NUCLEOTIDE SEQUENCE</scope>
    <source>
        <strain evidence="8">UTEX B ZZ1240</strain>
    </source>
</reference>
<accession>A0A835ZBN1</accession>
<evidence type="ECO:0000256" key="3">
    <source>
        <dbReference type="ARBA" id="ARBA00022692"/>
    </source>
</evidence>
<dbReference type="InterPro" id="IPR007248">
    <property type="entry name" value="Mpv17_PMP22"/>
</dbReference>
<organism evidence="8 9">
    <name type="scientific">Tribonema minus</name>
    <dbReference type="NCBI Taxonomy" id="303371"/>
    <lineage>
        <taxon>Eukaryota</taxon>
        <taxon>Sar</taxon>
        <taxon>Stramenopiles</taxon>
        <taxon>Ochrophyta</taxon>
        <taxon>PX clade</taxon>
        <taxon>Xanthophyceae</taxon>
        <taxon>Tribonematales</taxon>
        <taxon>Tribonemataceae</taxon>
        <taxon>Tribonema</taxon>
    </lineage>
</organism>
<evidence type="ECO:0000256" key="4">
    <source>
        <dbReference type="ARBA" id="ARBA00022989"/>
    </source>
</evidence>
<keyword evidence="5" id="KW-0472">Membrane</keyword>
<comment type="caution">
    <text evidence="8">The sequence shown here is derived from an EMBL/GenBank/DDBJ whole genome shotgun (WGS) entry which is preliminary data.</text>
</comment>
<keyword evidence="4" id="KW-1133">Transmembrane helix</keyword>
<feature type="region of interest" description="Disordered" evidence="7">
    <location>
        <begin position="266"/>
        <end position="303"/>
    </location>
</feature>
<dbReference type="GO" id="GO:0016020">
    <property type="term" value="C:membrane"/>
    <property type="evidence" value="ECO:0007669"/>
    <property type="project" value="UniProtKB-SubCell"/>
</dbReference>
<evidence type="ECO:0000256" key="5">
    <source>
        <dbReference type="ARBA" id="ARBA00023136"/>
    </source>
</evidence>
<gene>
    <name evidence="8" type="ORF">JKP88DRAFT_352606</name>
</gene>
<dbReference type="PANTHER" id="PTHR11266">
    <property type="entry name" value="PEROXISOMAL MEMBRANE PROTEIN 2, PXMP2 MPV17"/>
    <property type="match status" value="1"/>
</dbReference>